<gene>
    <name evidence="1" type="ORF">N310_02377</name>
</gene>
<dbReference type="SUPFAM" id="SSF58069">
    <property type="entry name" value="Virus ectodomain"/>
    <property type="match status" value="1"/>
</dbReference>
<reference evidence="1 2" key="1">
    <citation type="submission" date="2014-04" db="EMBL/GenBank/DDBJ databases">
        <title>Genome evolution of avian class.</title>
        <authorList>
            <person name="Zhang G."/>
            <person name="Li C."/>
        </authorList>
    </citation>
    <scope>NUCLEOTIDE SEQUENCE [LARGE SCALE GENOMIC DNA]</scope>
    <source>
        <strain evidence="1">BGI_N310</strain>
    </source>
</reference>
<accession>A0A091NVH4</accession>
<keyword evidence="2" id="KW-1185">Reference proteome</keyword>
<dbReference type="Proteomes" id="UP000053537">
    <property type="component" value="Unassembled WGS sequence"/>
</dbReference>
<evidence type="ECO:0000313" key="1">
    <source>
        <dbReference type="EMBL" id="KFP83470.1"/>
    </source>
</evidence>
<sequence>IDFLLLAQGHGWQDFDGMCCMNISDHSQAIHSSIQQLQEGVHRFQVNDEWNWFNKL</sequence>
<dbReference type="AlphaFoldDB" id="A0A091NVH4"/>
<evidence type="ECO:0000313" key="2">
    <source>
        <dbReference type="Proteomes" id="UP000053537"/>
    </source>
</evidence>
<organism evidence="1 2">
    <name type="scientific">Acanthisitta chloris</name>
    <name type="common">rifleman</name>
    <dbReference type="NCBI Taxonomy" id="57068"/>
    <lineage>
        <taxon>Eukaryota</taxon>
        <taxon>Metazoa</taxon>
        <taxon>Chordata</taxon>
        <taxon>Craniata</taxon>
        <taxon>Vertebrata</taxon>
        <taxon>Euteleostomi</taxon>
        <taxon>Archelosauria</taxon>
        <taxon>Archosauria</taxon>
        <taxon>Dinosauria</taxon>
        <taxon>Saurischia</taxon>
        <taxon>Theropoda</taxon>
        <taxon>Coelurosauria</taxon>
        <taxon>Aves</taxon>
        <taxon>Neognathae</taxon>
        <taxon>Neoaves</taxon>
        <taxon>Telluraves</taxon>
        <taxon>Australaves</taxon>
        <taxon>Passeriformes</taxon>
        <taxon>Acanthisittidae</taxon>
        <taxon>Acanthisitta</taxon>
    </lineage>
</organism>
<protein>
    <submittedName>
        <fullName evidence="1">Uncharacterized protein</fullName>
    </submittedName>
</protein>
<dbReference type="Gene3D" id="1.10.287.210">
    <property type="match status" value="1"/>
</dbReference>
<dbReference type="EMBL" id="KK841004">
    <property type="protein sequence ID" value="KFP83470.1"/>
    <property type="molecule type" value="Genomic_DNA"/>
</dbReference>
<feature type="non-terminal residue" evidence="1">
    <location>
        <position position="1"/>
    </location>
</feature>
<feature type="non-terminal residue" evidence="1">
    <location>
        <position position="56"/>
    </location>
</feature>
<name>A0A091NVH4_9PASS</name>
<proteinExistence type="predicted"/>